<dbReference type="Proteomes" id="UP000310108">
    <property type="component" value="Unassembled WGS sequence"/>
</dbReference>
<evidence type="ECO:0000256" key="1">
    <source>
        <dbReference type="SAM" id="SignalP"/>
    </source>
</evidence>
<evidence type="ECO:0000313" key="3">
    <source>
        <dbReference type="Proteomes" id="UP000310108"/>
    </source>
</evidence>
<dbReference type="OrthoDB" id="4788795at2759"/>
<sequence length="158" mass="17502">MKMKRIALVSILLRLAVVVLAAAVAAPPPKDLYAKVAGAPRPGWPYFQHPVCRLRDYGFFGRHHVVAASGARDIPQTCSQLWANLREFDGCRLVTKAHCGGTDGYLQWRFQAWVSCNLGMVSSAWFDATGHALGFLDCVGKQPDVQPEDEEDEEDEED</sequence>
<comment type="caution">
    <text evidence="2">The sequence shown here is derived from an EMBL/GenBank/DDBJ whole genome shotgun (WGS) entry which is preliminary data.</text>
</comment>
<keyword evidence="1" id="KW-0732">Signal</keyword>
<protein>
    <recommendedName>
        <fullName evidence="4">Secreted protein</fullName>
    </recommendedName>
</protein>
<proteinExistence type="predicted"/>
<dbReference type="EMBL" id="PJEX01000153">
    <property type="protein sequence ID" value="TKW54145.1"/>
    <property type="molecule type" value="Genomic_DNA"/>
</dbReference>
<feature type="signal peptide" evidence="1">
    <location>
        <begin position="1"/>
        <end position="21"/>
    </location>
</feature>
<accession>A0A4U6XEN8</accession>
<gene>
    <name evidence="2" type="ORF">CTA1_6406</name>
</gene>
<evidence type="ECO:0000313" key="2">
    <source>
        <dbReference type="EMBL" id="TKW54145.1"/>
    </source>
</evidence>
<evidence type="ECO:0008006" key="4">
    <source>
        <dbReference type="Google" id="ProtNLM"/>
    </source>
</evidence>
<feature type="chain" id="PRO_5020850891" description="Secreted protein" evidence="1">
    <location>
        <begin position="22"/>
        <end position="158"/>
    </location>
</feature>
<organism evidence="2 3">
    <name type="scientific">Colletotrichum tanaceti</name>
    <dbReference type="NCBI Taxonomy" id="1306861"/>
    <lineage>
        <taxon>Eukaryota</taxon>
        <taxon>Fungi</taxon>
        <taxon>Dikarya</taxon>
        <taxon>Ascomycota</taxon>
        <taxon>Pezizomycotina</taxon>
        <taxon>Sordariomycetes</taxon>
        <taxon>Hypocreomycetidae</taxon>
        <taxon>Glomerellales</taxon>
        <taxon>Glomerellaceae</taxon>
        <taxon>Colletotrichum</taxon>
        <taxon>Colletotrichum destructivum species complex</taxon>
    </lineage>
</organism>
<reference evidence="2 3" key="1">
    <citation type="journal article" date="2019" name="PLoS ONE">
        <title>Comparative genome analysis indicates high evolutionary potential of pathogenicity genes in Colletotrichum tanaceti.</title>
        <authorList>
            <person name="Lelwala R.V."/>
            <person name="Korhonen P.K."/>
            <person name="Young N.D."/>
            <person name="Scott J.B."/>
            <person name="Ades P.A."/>
            <person name="Gasser R.B."/>
            <person name="Taylor P.W.J."/>
        </authorList>
    </citation>
    <scope>NUCLEOTIDE SEQUENCE [LARGE SCALE GENOMIC DNA]</scope>
    <source>
        <strain evidence="2">BRIP57314</strain>
    </source>
</reference>
<dbReference type="AlphaFoldDB" id="A0A4U6XEN8"/>
<keyword evidence="3" id="KW-1185">Reference proteome</keyword>
<name>A0A4U6XEN8_9PEZI</name>